<dbReference type="PANTHER" id="PTHR43471">
    <property type="entry name" value="ABC TRANSPORTER PERMEASE"/>
    <property type="match status" value="1"/>
</dbReference>
<evidence type="ECO:0000256" key="1">
    <source>
        <dbReference type="SAM" id="Phobius"/>
    </source>
</evidence>
<feature type="transmembrane region" description="Helical" evidence="1">
    <location>
        <begin position="16"/>
        <end position="37"/>
    </location>
</feature>
<feature type="transmembrane region" description="Helical" evidence="1">
    <location>
        <begin position="72"/>
        <end position="93"/>
    </location>
</feature>
<feature type="transmembrane region" description="Helical" evidence="1">
    <location>
        <begin position="189"/>
        <end position="210"/>
    </location>
</feature>
<keyword evidence="1" id="KW-0812">Transmembrane</keyword>
<accession>A0A1H0LT32</accession>
<evidence type="ECO:0000313" key="3">
    <source>
        <dbReference type="Proteomes" id="UP000198597"/>
    </source>
</evidence>
<proteinExistence type="predicted"/>
<dbReference type="RefSeq" id="WP_175490724.1">
    <property type="nucleotide sequence ID" value="NZ_FNJM01000001.1"/>
</dbReference>
<evidence type="ECO:0000313" key="2">
    <source>
        <dbReference type="EMBL" id="SDO71191.1"/>
    </source>
</evidence>
<dbReference type="GO" id="GO:0005886">
    <property type="term" value="C:plasma membrane"/>
    <property type="evidence" value="ECO:0007669"/>
    <property type="project" value="UniProtKB-SubCell"/>
</dbReference>
<name>A0A1H0LT32_9CLOT</name>
<dbReference type="EMBL" id="FNJM01000001">
    <property type="protein sequence ID" value="SDO71191.1"/>
    <property type="molecule type" value="Genomic_DNA"/>
</dbReference>
<dbReference type="Pfam" id="PF12679">
    <property type="entry name" value="ABC2_membrane_2"/>
    <property type="match status" value="1"/>
</dbReference>
<organism evidence="2 3">
    <name type="scientific">Clostridium gasigenes</name>
    <dbReference type="NCBI Taxonomy" id="94869"/>
    <lineage>
        <taxon>Bacteria</taxon>
        <taxon>Bacillati</taxon>
        <taxon>Bacillota</taxon>
        <taxon>Clostridia</taxon>
        <taxon>Eubacteriales</taxon>
        <taxon>Clostridiaceae</taxon>
        <taxon>Clostridium</taxon>
    </lineage>
</organism>
<protein>
    <submittedName>
        <fullName evidence="2">ABC-2 type transport system permease protein</fullName>
    </submittedName>
</protein>
<feature type="transmembrane region" description="Helical" evidence="1">
    <location>
        <begin position="165"/>
        <end position="182"/>
    </location>
</feature>
<dbReference type="GO" id="GO:0140359">
    <property type="term" value="F:ABC-type transporter activity"/>
    <property type="evidence" value="ECO:0007669"/>
    <property type="project" value="InterPro"/>
</dbReference>
<keyword evidence="3" id="KW-1185">Reference proteome</keyword>
<keyword evidence="1" id="KW-1133">Transmembrane helix</keyword>
<feature type="transmembrane region" description="Helical" evidence="1">
    <location>
        <begin position="239"/>
        <end position="258"/>
    </location>
</feature>
<sequence length="266" mass="29612">MNIFKFELKSALKNSLIWLVVLLTLNLVFMKAMYPLYIDAAKDIEEVVANFPPEFTAAFGFNIKEIFQYGGFYSFCSNYIVLCGAIMAVYLGVSTFAREKKVKTMDFLFTKPISREKIFSCKLLANISIIVITNIVFITLAYFIYESSGDTTTTIEKTLLATSGLFFTQLVFLALGIIFAIFAKKVRSIAGIAIAFGFGGFIISAVANIIDEEILNYIAPMKYFAPNSVFSNGAFEMKYVITAIVIIVVCIGTSFIKYKNSDIQAV</sequence>
<reference evidence="2 3" key="1">
    <citation type="submission" date="2016-10" db="EMBL/GenBank/DDBJ databases">
        <authorList>
            <person name="de Groot N.N."/>
        </authorList>
    </citation>
    <scope>NUCLEOTIDE SEQUENCE [LARGE SCALE GENOMIC DNA]</scope>
    <source>
        <strain evidence="2 3">DSM 12272</strain>
    </source>
</reference>
<dbReference type="STRING" id="94869.SAMN04488529_101188"/>
<dbReference type="AlphaFoldDB" id="A0A1H0LT32"/>
<gene>
    <name evidence="2" type="ORF">SAMN04488529_101188</name>
</gene>
<dbReference type="Proteomes" id="UP000198597">
    <property type="component" value="Unassembled WGS sequence"/>
</dbReference>
<keyword evidence="1" id="KW-0472">Membrane</keyword>
<feature type="transmembrane region" description="Helical" evidence="1">
    <location>
        <begin position="123"/>
        <end position="145"/>
    </location>
</feature>